<comment type="subcellular location">
    <subcellularLocation>
        <location evidence="5">Endomembrane system</location>
    </subcellularLocation>
    <subcellularLocation>
        <location evidence="4">Membrane</location>
        <topology evidence="4">Multi-pass membrane protein</topology>
    </subcellularLocation>
</comment>
<comment type="pathway">
    <text evidence="6">Protein modification; protein glycosylation.</text>
</comment>
<dbReference type="GO" id="GO:0046872">
    <property type="term" value="F:metal ion binding"/>
    <property type="evidence" value="ECO:0007669"/>
    <property type="project" value="UniProtKB-KW"/>
</dbReference>
<evidence type="ECO:0000256" key="3">
    <source>
        <dbReference type="ARBA" id="ARBA00001946"/>
    </source>
</evidence>
<feature type="domain" description="Glycosyltransferase 2-like" evidence="23">
    <location>
        <begin position="49"/>
        <end position="210"/>
    </location>
</feature>
<keyword evidence="9" id="KW-0328">Glycosyltransferase</keyword>
<accession>A0A2W4WFC9</accession>
<dbReference type="GO" id="GO:0035269">
    <property type="term" value="P:protein O-linked glycosylation via mannose"/>
    <property type="evidence" value="ECO:0007669"/>
    <property type="project" value="TreeGrafter"/>
</dbReference>
<comment type="function">
    <text evidence="17">Transfers mannose from GDP-mannose to dolichol monophosphate to form dolichol phosphate mannose (Dol-P-Man) which is the mannosyl donor in pathways leading to N-glycosylation, glycosyl phosphatidylinositol membrane anchoring, and O-mannosylation of proteins.</text>
</comment>
<comment type="similarity">
    <text evidence="7">Belongs to the glycosyltransferase 2 family.</text>
</comment>
<evidence type="ECO:0000256" key="16">
    <source>
        <dbReference type="ARBA" id="ARBA00023211"/>
    </source>
</evidence>
<keyword evidence="15 22" id="KW-0472">Membrane</keyword>
<evidence type="ECO:0000256" key="15">
    <source>
        <dbReference type="ARBA" id="ARBA00023136"/>
    </source>
</evidence>
<dbReference type="Pfam" id="PF04138">
    <property type="entry name" value="GtrA_DPMS_TM"/>
    <property type="match status" value="1"/>
</dbReference>
<dbReference type="GO" id="GO:0004582">
    <property type="term" value="F:dolichyl-phosphate beta-D-mannosyltransferase activity"/>
    <property type="evidence" value="ECO:0007669"/>
    <property type="project" value="UniProtKB-EC"/>
</dbReference>
<evidence type="ECO:0000256" key="22">
    <source>
        <dbReference type="SAM" id="Phobius"/>
    </source>
</evidence>
<evidence type="ECO:0000256" key="9">
    <source>
        <dbReference type="ARBA" id="ARBA00022676"/>
    </source>
</evidence>
<comment type="cofactor">
    <cofactor evidence="3">
        <name>Mg(2+)</name>
        <dbReference type="ChEBI" id="CHEBI:18420"/>
    </cofactor>
</comment>
<sequence>MIPQSQLQKLESCPSGPLQILPLTGAAGLAPGENGHSFKAPAPKTLTLSVAIPTYNEGKNIGPLIQRLTTLLDGALPHDYELIVVDDNSSDLTWQQALALTATYPQLRVIRRRGARGLSSAVIRGWQGARGQILAVIDADLQHPPEVLIELLGAIQQGADLAVGSRHVEGGGVSEWSLARRVLSRGAQTVGLLLLPRVVGRVSDPMSGYFMVRRSAIAGPLLNPKGYKILLEVLGRGGIDTIAEVGYVFQERQEGASKVTWRQYIDYIHHLLRLRLGGRLGLLQQRFPTQRFVRFGLVGLSGVVVDMVILYLLHSTLGLPLTRSKIFAAEVAILNNFIWNDAWTFADVSMLQKGWSARLKRFFKFNLVCLAGLVLNVLLLNVLYNLVFGQRWAYAANLMAIAIVTFWNFWLNLKLSWRVTQVK</sequence>
<evidence type="ECO:0000256" key="12">
    <source>
        <dbReference type="ARBA" id="ARBA00022723"/>
    </source>
</evidence>
<keyword evidence="16" id="KW-0464">Manganese</keyword>
<comment type="cofactor">
    <cofactor evidence="2">
        <name>Mn(2+)</name>
        <dbReference type="ChEBI" id="CHEBI:29035"/>
    </cofactor>
</comment>
<comment type="caution">
    <text evidence="25">The sequence shown here is derived from an EMBL/GenBank/DDBJ whole genome shotgun (WGS) entry which is preliminary data.</text>
</comment>
<gene>
    <name evidence="25" type="ORF">DCF17_06115</name>
</gene>
<evidence type="ECO:0000256" key="14">
    <source>
        <dbReference type="ARBA" id="ARBA00022989"/>
    </source>
</evidence>
<organism evidence="25 26">
    <name type="scientific">Shackletoniella antarctica</name>
    <dbReference type="NCBI Taxonomy" id="268115"/>
    <lineage>
        <taxon>Bacteria</taxon>
        <taxon>Bacillati</taxon>
        <taxon>Cyanobacteriota</taxon>
        <taxon>Cyanophyceae</taxon>
        <taxon>Oculatellales</taxon>
        <taxon>Oculatellaceae</taxon>
        <taxon>Shackletoniella</taxon>
    </lineage>
</organism>
<name>A0A2W4WFC9_9CYAN</name>
<feature type="transmembrane region" description="Helical" evidence="22">
    <location>
        <begin position="292"/>
        <end position="314"/>
    </location>
</feature>
<evidence type="ECO:0000256" key="19">
    <source>
        <dbReference type="ARBA" id="ARBA00082336"/>
    </source>
</evidence>
<dbReference type="AlphaFoldDB" id="A0A2W4WFC9"/>
<evidence type="ECO:0000256" key="6">
    <source>
        <dbReference type="ARBA" id="ARBA00004922"/>
    </source>
</evidence>
<evidence type="ECO:0000256" key="10">
    <source>
        <dbReference type="ARBA" id="ARBA00022679"/>
    </source>
</evidence>
<dbReference type="InterPro" id="IPR029044">
    <property type="entry name" value="Nucleotide-diphossugar_trans"/>
</dbReference>
<dbReference type="GO" id="GO:0006506">
    <property type="term" value="P:GPI anchor biosynthetic process"/>
    <property type="evidence" value="ECO:0007669"/>
    <property type="project" value="TreeGrafter"/>
</dbReference>
<feature type="transmembrane region" description="Helical" evidence="22">
    <location>
        <begin position="367"/>
        <end position="386"/>
    </location>
</feature>
<dbReference type="Pfam" id="PF00535">
    <property type="entry name" value="Glycos_transf_2"/>
    <property type="match status" value="1"/>
</dbReference>
<feature type="domain" description="GtrA/DPMS transmembrane" evidence="24">
    <location>
        <begin position="294"/>
        <end position="416"/>
    </location>
</feature>
<evidence type="ECO:0000256" key="1">
    <source>
        <dbReference type="ARBA" id="ARBA00001913"/>
    </source>
</evidence>
<evidence type="ECO:0000256" key="4">
    <source>
        <dbReference type="ARBA" id="ARBA00004141"/>
    </source>
</evidence>
<evidence type="ECO:0000256" key="20">
    <source>
        <dbReference type="ARBA" id="ARBA00082614"/>
    </source>
</evidence>
<dbReference type="GO" id="GO:0016020">
    <property type="term" value="C:membrane"/>
    <property type="evidence" value="ECO:0007669"/>
    <property type="project" value="UniProtKB-SubCell"/>
</dbReference>
<evidence type="ECO:0000256" key="13">
    <source>
        <dbReference type="ARBA" id="ARBA00022842"/>
    </source>
</evidence>
<comment type="cofactor">
    <cofactor evidence="1">
        <name>Ca(2+)</name>
        <dbReference type="ChEBI" id="CHEBI:29108"/>
    </cofactor>
</comment>
<evidence type="ECO:0000256" key="5">
    <source>
        <dbReference type="ARBA" id="ARBA00004308"/>
    </source>
</evidence>
<evidence type="ECO:0000313" key="26">
    <source>
        <dbReference type="Proteomes" id="UP000249081"/>
    </source>
</evidence>
<evidence type="ECO:0000259" key="24">
    <source>
        <dbReference type="Pfam" id="PF04138"/>
    </source>
</evidence>
<dbReference type="CDD" id="cd06442">
    <property type="entry name" value="DPM1_like"/>
    <property type="match status" value="1"/>
</dbReference>
<evidence type="ECO:0000256" key="11">
    <source>
        <dbReference type="ARBA" id="ARBA00022692"/>
    </source>
</evidence>
<dbReference type="PANTHER" id="PTHR43398">
    <property type="entry name" value="DOLICHOL-PHOSPHATE MANNOSYLTRANSFERASE SUBUNIT 1"/>
    <property type="match status" value="1"/>
</dbReference>
<keyword evidence="11 22" id="KW-0812">Transmembrane</keyword>
<evidence type="ECO:0000256" key="7">
    <source>
        <dbReference type="ARBA" id="ARBA00006739"/>
    </source>
</evidence>
<dbReference type="FunFam" id="3.90.550.10:FF:000119">
    <property type="entry name" value="Dolichol-phosphate mannosyltransferase subunit 1"/>
    <property type="match status" value="1"/>
</dbReference>
<reference evidence="26" key="1">
    <citation type="submission" date="2018-04" db="EMBL/GenBank/DDBJ databases">
        <authorList>
            <person name="Cornet L."/>
        </authorList>
    </citation>
    <scope>NUCLEOTIDE SEQUENCE [LARGE SCALE GENOMIC DNA]</scope>
</reference>
<keyword evidence="12" id="KW-0479">Metal-binding</keyword>
<evidence type="ECO:0000313" key="25">
    <source>
        <dbReference type="EMBL" id="PZO43212.1"/>
    </source>
</evidence>
<evidence type="ECO:0000256" key="2">
    <source>
        <dbReference type="ARBA" id="ARBA00001936"/>
    </source>
</evidence>
<dbReference type="EC" id="2.4.1.83" evidence="8"/>
<evidence type="ECO:0000259" key="23">
    <source>
        <dbReference type="Pfam" id="PF00535"/>
    </source>
</evidence>
<dbReference type="InterPro" id="IPR001173">
    <property type="entry name" value="Glyco_trans_2-like"/>
</dbReference>
<dbReference type="InterPro" id="IPR007267">
    <property type="entry name" value="GtrA_DPMS_TM"/>
</dbReference>
<dbReference type="GO" id="GO:0012505">
    <property type="term" value="C:endomembrane system"/>
    <property type="evidence" value="ECO:0007669"/>
    <property type="project" value="UniProtKB-SubCell"/>
</dbReference>
<evidence type="ECO:0000256" key="8">
    <source>
        <dbReference type="ARBA" id="ARBA00012704"/>
    </source>
</evidence>
<dbReference type="Proteomes" id="UP000249081">
    <property type="component" value="Unassembled WGS sequence"/>
</dbReference>
<keyword evidence="13" id="KW-0460">Magnesium</keyword>
<dbReference type="EMBL" id="QBMN01000029">
    <property type="protein sequence ID" value="PZO43212.1"/>
    <property type="molecule type" value="Genomic_DNA"/>
</dbReference>
<keyword evidence="14 22" id="KW-1133">Transmembrane helix</keyword>
<evidence type="ECO:0000256" key="21">
    <source>
        <dbReference type="ARBA" id="ARBA00083744"/>
    </source>
</evidence>
<dbReference type="PANTHER" id="PTHR43398:SF1">
    <property type="entry name" value="DOLICHOL-PHOSPHATE MANNOSYLTRANSFERASE SUBUNIT 1"/>
    <property type="match status" value="1"/>
</dbReference>
<reference evidence="25 26" key="2">
    <citation type="submission" date="2018-06" db="EMBL/GenBank/DDBJ databases">
        <title>Metagenomic assembly of (sub)arctic Cyanobacteria and their associated microbiome from non-axenic cultures.</title>
        <authorList>
            <person name="Baurain D."/>
        </authorList>
    </citation>
    <scope>NUCLEOTIDE SEQUENCE [LARGE SCALE GENOMIC DNA]</scope>
    <source>
        <strain evidence="25">ULC041bin1</strain>
    </source>
</reference>
<protein>
    <recommendedName>
        <fullName evidence="18">Dolichol-phosphate mannosyltransferase</fullName>
        <ecNumber evidence="8">2.4.1.83</ecNumber>
    </recommendedName>
    <alternativeName>
        <fullName evidence="20">Dolichol-phosphate mannose synthase</fullName>
    </alternativeName>
    <alternativeName>
        <fullName evidence="19">Dolichyl-phosphate beta-D-mannosyltransferase</fullName>
    </alternativeName>
    <alternativeName>
        <fullName evidence="21">Mannose-P-dolichol synthase</fullName>
    </alternativeName>
</protein>
<dbReference type="GO" id="GO:0006488">
    <property type="term" value="P:dolichol-linked oligosaccharide biosynthetic process"/>
    <property type="evidence" value="ECO:0007669"/>
    <property type="project" value="TreeGrafter"/>
</dbReference>
<dbReference type="SUPFAM" id="SSF53448">
    <property type="entry name" value="Nucleotide-diphospho-sugar transferases"/>
    <property type="match status" value="1"/>
</dbReference>
<evidence type="ECO:0000256" key="18">
    <source>
        <dbReference type="ARBA" id="ARBA00074878"/>
    </source>
</evidence>
<proteinExistence type="inferred from homology"/>
<dbReference type="GO" id="GO:0000271">
    <property type="term" value="P:polysaccharide biosynthetic process"/>
    <property type="evidence" value="ECO:0007669"/>
    <property type="project" value="InterPro"/>
</dbReference>
<keyword evidence="10" id="KW-0808">Transferase</keyword>
<feature type="transmembrane region" description="Helical" evidence="22">
    <location>
        <begin position="392"/>
        <end position="413"/>
    </location>
</feature>
<dbReference type="Gene3D" id="3.90.550.10">
    <property type="entry name" value="Spore Coat Polysaccharide Biosynthesis Protein SpsA, Chain A"/>
    <property type="match status" value="1"/>
</dbReference>
<dbReference type="InterPro" id="IPR039528">
    <property type="entry name" value="DPM1-like"/>
</dbReference>
<evidence type="ECO:0000256" key="17">
    <source>
        <dbReference type="ARBA" id="ARBA00053724"/>
    </source>
</evidence>